<accession>A0A2V1CXI9</accession>
<keyword evidence="3" id="KW-1185">Reference proteome</keyword>
<reference evidence="2 3" key="1">
    <citation type="journal article" date="2018" name="Sci. Rep.">
        <title>Comparative genomics provides insights into the lifestyle and reveals functional heterogeneity of dark septate endophytic fungi.</title>
        <authorList>
            <person name="Knapp D.G."/>
            <person name="Nemeth J.B."/>
            <person name="Barry K."/>
            <person name="Hainaut M."/>
            <person name="Henrissat B."/>
            <person name="Johnson J."/>
            <person name="Kuo A."/>
            <person name="Lim J.H.P."/>
            <person name="Lipzen A."/>
            <person name="Nolan M."/>
            <person name="Ohm R.A."/>
            <person name="Tamas L."/>
            <person name="Grigoriev I.V."/>
            <person name="Spatafora J.W."/>
            <person name="Nagy L.G."/>
            <person name="Kovacs G.M."/>
        </authorList>
    </citation>
    <scope>NUCLEOTIDE SEQUENCE [LARGE SCALE GENOMIC DNA]</scope>
    <source>
        <strain evidence="2 3">DSE2036</strain>
    </source>
</reference>
<organism evidence="2 3">
    <name type="scientific">Periconia macrospinosa</name>
    <dbReference type="NCBI Taxonomy" id="97972"/>
    <lineage>
        <taxon>Eukaryota</taxon>
        <taxon>Fungi</taxon>
        <taxon>Dikarya</taxon>
        <taxon>Ascomycota</taxon>
        <taxon>Pezizomycotina</taxon>
        <taxon>Dothideomycetes</taxon>
        <taxon>Pleosporomycetidae</taxon>
        <taxon>Pleosporales</taxon>
        <taxon>Massarineae</taxon>
        <taxon>Periconiaceae</taxon>
        <taxon>Periconia</taxon>
    </lineage>
</organism>
<dbReference type="InterPro" id="IPR020850">
    <property type="entry name" value="GED_dom"/>
</dbReference>
<proteinExistence type="predicted"/>
<dbReference type="Proteomes" id="UP000244855">
    <property type="component" value="Unassembled WGS sequence"/>
</dbReference>
<evidence type="ECO:0000313" key="2">
    <source>
        <dbReference type="EMBL" id="PVH90455.1"/>
    </source>
</evidence>
<dbReference type="OrthoDB" id="415706at2759"/>
<evidence type="ECO:0000259" key="1">
    <source>
        <dbReference type="PROSITE" id="PS51388"/>
    </source>
</evidence>
<feature type="non-terminal residue" evidence="2">
    <location>
        <position position="1"/>
    </location>
</feature>
<protein>
    <recommendedName>
        <fullName evidence="1">GED domain-containing protein</fullName>
    </recommendedName>
</protein>
<feature type="domain" description="GED" evidence="1">
    <location>
        <begin position="1"/>
        <end position="79"/>
    </location>
</feature>
<evidence type="ECO:0000313" key="3">
    <source>
        <dbReference type="Proteomes" id="UP000244855"/>
    </source>
</evidence>
<dbReference type="PROSITE" id="PS51388">
    <property type="entry name" value="GED"/>
    <property type="match status" value="1"/>
</dbReference>
<gene>
    <name evidence="2" type="ORF">DM02DRAFT_547744</name>
</gene>
<sequence>VALKRFIDDITVEAIETDIIAHLDTLISPIDMAYLPTDVVTNIAGESDNSRVRREQLTHQLDVLVKGSEICKSFMLKKLQGKFSFTPFNPLLRVDILVLGQA</sequence>
<dbReference type="EMBL" id="KZ806298">
    <property type="protein sequence ID" value="PVH90455.1"/>
    <property type="molecule type" value="Genomic_DNA"/>
</dbReference>
<dbReference type="AlphaFoldDB" id="A0A2V1CXI9"/>
<name>A0A2V1CXI9_9PLEO</name>